<dbReference type="PANTHER" id="PTHR43401">
    <property type="entry name" value="L-THREONINE 3-DEHYDROGENASE"/>
    <property type="match status" value="1"/>
</dbReference>
<dbReference type="RefSeq" id="WP_097937707.1">
    <property type="nucleotide sequence ID" value="NZ_PDCP01000001.1"/>
</dbReference>
<dbReference type="InterPro" id="IPR020843">
    <property type="entry name" value="ER"/>
</dbReference>
<dbReference type="SUPFAM" id="SSF51735">
    <property type="entry name" value="NAD(P)-binding Rossmann-fold domains"/>
    <property type="match status" value="1"/>
</dbReference>
<accession>A0A2A7NGR4</accession>
<proteinExistence type="inferred from homology"/>
<dbReference type="InterPro" id="IPR050129">
    <property type="entry name" value="Zn_alcohol_dh"/>
</dbReference>
<comment type="caution">
    <text evidence="8">The sequence shown here is derived from an EMBL/GenBank/DDBJ whole genome shotgun (WGS) entry which is preliminary data.</text>
</comment>
<evidence type="ECO:0000256" key="5">
    <source>
        <dbReference type="RuleBase" id="RU361277"/>
    </source>
</evidence>
<dbReference type="PANTHER" id="PTHR43401:SF2">
    <property type="entry name" value="L-THREONINE 3-DEHYDROGENASE"/>
    <property type="match status" value="1"/>
</dbReference>
<evidence type="ECO:0000259" key="6">
    <source>
        <dbReference type="SMART" id="SM00829"/>
    </source>
</evidence>
<evidence type="ECO:0000256" key="3">
    <source>
        <dbReference type="ARBA" id="ARBA00022833"/>
    </source>
</evidence>
<dbReference type="InterPro" id="IPR002328">
    <property type="entry name" value="ADH_Zn_CS"/>
</dbReference>
<dbReference type="InterPro" id="IPR013149">
    <property type="entry name" value="ADH-like_C"/>
</dbReference>
<dbReference type="PROSITE" id="PS00059">
    <property type="entry name" value="ADH_ZINC"/>
    <property type="match status" value="1"/>
</dbReference>
<dbReference type="Gene3D" id="3.90.180.10">
    <property type="entry name" value="Medium-chain alcohol dehydrogenases, catalytic domain"/>
    <property type="match status" value="1"/>
</dbReference>
<dbReference type="InterPro" id="IPR011032">
    <property type="entry name" value="GroES-like_sf"/>
</dbReference>
<sequence>MVVEVPDVMRAAVLFGPNDLRVVEKPVPRPAHDEVLVQVAMCGACGTDVAIQSEPFPGQPPYGSFTPGHEWTGTVVARGAGVDEVDIGTRVAIHVHHGCGRCRNCLTGSYTACENYGDAEKGHSATGFTRDGGFAEYVVHNVSCIYPLPDNLSWEESVLISTAGTSVYGLDRVGGLIAGDTVVVIGPGPVGIMTAQTVRALGATNVIVVGTRQERLDLAAALGATEVVNAVTHDPVAEVRRLTGGRGADMVIESSGHPDTPNQGLQMLRRGGKLLILAFYKDPVSFDLSFANREEISLFTARGEGRRAVGRALQLAAAGLISGERLVTHRFPLDEIQAGFDMLRSRQGKPMKVVFIP</sequence>
<dbReference type="EMBL" id="BLKS01000001">
    <property type="protein sequence ID" value="GFG54471.1"/>
    <property type="molecule type" value="Genomic_DNA"/>
</dbReference>
<dbReference type="Pfam" id="PF00107">
    <property type="entry name" value="ADH_zinc_N"/>
    <property type="match status" value="1"/>
</dbReference>
<dbReference type="GO" id="GO:0008270">
    <property type="term" value="F:zinc ion binding"/>
    <property type="evidence" value="ECO:0007669"/>
    <property type="project" value="InterPro"/>
</dbReference>
<dbReference type="Proteomes" id="UP000465302">
    <property type="component" value="Unassembled WGS sequence"/>
</dbReference>
<evidence type="ECO:0000313" key="8">
    <source>
        <dbReference type="EMBL" id="PEG43134.1"/>
    </source>
</evidence>
<keyword evidence="4" id="KW-0560">Oxidoreductase</keyword>
<gene>
    <name evidence="8" type="ORF">CQY20_00665</name>
    <name evidence="7" type="ORF">MAGR_59120</name>
</gene>
<reference evidence="7" key="3">
    <citation type="submission" date="2020-02" db="EMBL/GenBank/DDBJ databases">
        <authorList>
            <person name="Matsumoto Y."/>
            <person name="Motooka D."/>
            <person name="Nakamura S."/>
        </authorList>
    </citation>
    <scope>NUCLEOTIDE SEQUENCE</scope>
    <source>
        <strain evidence="7">JCM 6377</strain>
    </source>
</reference>
<dbReference type="GO" id="GO:0016491">
    <property type="term" value="F:oxidoreductase activity"/>
    <property type="evidence" value="ECO:0007669"/>
    <property type="project" value="UniProtKB-KW"/>
</dbReference>
<dbReference type="Proteomes" id="UP000220914">
    <property type="component" value="Unassembled WGS sequence"/>
</dbReference>
<keyword evidence="9" id="KW-1185">Reference proteome</keyword>
<dbReference type="SUPFAM" id="SSF50129">
    <property type="entry name" value="GroES-like"/>
    <property type="match status" value="1"/>
</dbReference>
<evidence type="ECO:0000256" key="2">
    <source>
        <dbReference type="ARBA" id="ARBA00022723"/>
    </source>
</evidence>
<dbReference type="Pfam" id="PF08240">
    <property type="entry name" value="ADH_N"/>
    <property type="match status" value="1"/>
</dbReference>
<reference evidence="8 9" key="1">
    <citation type="submission" date="2017-10" db="EMBL/GenBank/DDBJ databases">
        <title>The new phylogeny of genus Mycobacterium.</title>
        <authorList>
            <person name="Tortoli E."/>
            <person name="Trovato A."/>
            <person name="Cirillo D.M."/>
        </authorList>
    </citation>
    <scope>NUCLEOTIDE SEQUENCE [LARGE SCALE GENOMIC DNA]</scope>
    <source>
        <strain evidence="8 9">CCUG37673</strain>
    </source>
</reference>
<dbReference type="EMBL" id="PDCP01000001">
    <property type="protein sequence ID" value="PEG43134.1"/>
    <property type="molecule type" value="Genomic_DNA"/>
</dbReference>
<keyword evidence="3 5" id="KW-0862">Zinc</keyword>
<keyword evidence="2 5" id="KW-0479">Metal-binding</keyword>
<name>A0A2A7NGR4_MYCAG</name>
<dbReference type="InterPro" id="IPR036291">
    <property type="entry name" value="NAD(P)-bd_dom_sf"/>
</dbReference>
<evidence type="ECO:0000313" key="7">
    <source>
        <dbReference type="EMBL" id="GFG54471.1"/>
    </source>
</evidence>
<dbReference type="SMART" id="SM00829">
    <property type="entry name" value="PKS_ER"/>
    <property type="match status" value="1"/>
</dbReference>
<feature type="domain" description="Enoyl reductase (ER)" evidence="6">
    <location>
        <begin position="16"/>
        <end position="355"/>
    </location>
</feature>
<protein>
    <submittedName>
        <fullName evidence="8">Alcohol dehydrogenase</fullName>
    </submittedName>
</protein>
<comment type="cofactor">
    <cofactor evidence="1 5">
        <name>Zn(2+)</name>
        <dbReference type="ChEBI" id="CHEBI:29105"/>
    </cofactor>
</comment>
<evidence type="ECO:0000313" key="10">
    <source>
        <dbReference type="Proteomes" id="UP000465302"/>
    </source>
</evidence>
<evidence type="ECO:0000256" key="4">
    <source>
        <dbReference type="ARBA" id="ARBA00023002"/>
    </source>
</evidence>
<dbReference type="Gene3D" id="3.40.50.720">
    <property type="entry name" value="NAD(P)-binding Rossmann-like Domain"/>
    <property type="match status" value="1"/>
</dbReference>
<organism evidence="8 9">
    <name type="scientific">Mycolicibacterium agri</name>
    <name type="common">Mycobacterium agri</name>
    <dbReference type="NCBI Taxonomy" id="36811"/>
    <lineage>
        <taxon>Bacteria</taxon>
        <taxon>Bacillati</taxon>
        <taxon>Actinomycetota</taxon>
        <taxon>Actinomycetes</taxon>
        <taxon>Mycobacteriales</taxon>
        <taxon>Mycobacteriaceae</taxon>
        <taxon>Mycolicibacterium</taxon>
    </lineage>
</organism>
<dbReference type="AlphaFoldDB" id="A0A2A7NGR4"/>
<comment type="similarity">
    <text evidence="5">Belongs to the zinc-containing alcohol dehydrogenase family.</text>
</comment>
<dbReference type="OrthoDB" id="241504at2"/>
<evidence type="ECO:0000256" key="1">
    <source>
        <dbReference type="ARBA" id="ARBA00001947"/>
    </source>
</evidence>
<evidence type="ECO:0000313" key="9">
    <source>
        <dbReference type="Proteomes" id="UP000220914"/>
    </source>
</evidence>
<dbReference type="InterPro" id="IPR013154">
    <property type="entry name" value="ADH-like_N"/>
</dbReference>
<reference evidence="7 10" key="2">
    <citation type="journal article" date="2019" name="Emerg. Microbes Infect.">
        <title>Comprehensive subspecies identification of 175 nontuberculous mycobacteria species based on 7547 genomic profiles.</title>
        <authorList>
            <person name="Matsumoto Y."/>
            <person name="Kinjo T."/>
            <person name="Motooka D."/>
            <person name="Nabeya D."/>
            <person name="Jung N."/>
            <person name="Uechi K."/>
            <person name="Horii T."/>
            <person name="Iida T."/>
            <person name="Fujita J."/>
            <person name="Nakamura S."/>
        </authorList>
    </citation>
    <scope>NUCLEOTIDE SEQUENCE [LARGE SCALE GENOMIC DNA]</scope>
    <source>
        <strain evidence="7 10">JCM 6377</strain>
    </source>
</reference>